<evidence type="ECO:0000256" key="3">
    <source>
        <dbReference type="ARBA" id="ARBA00022692"/>
    </source>
</evidence>
<dbReference type="InterPro" id="IPR018303">
    <property type="entry name" value="ATPase_P-typ_P_site"/>
</dbReference>
<feature type="transmembrane region" description="Helical" evidence="12">
    <location>
        <begin position="167"/>
        <end position="190"/>
    </location>
</feature>
<sequence length="766" mass="79887">MSTPEVVSERPASSYEIEIGGMTCSSCAMRIEKKLNKLEGVEASVNYATEKARVSAPEGFDPSLLIAEVEKTGYTATLPKPKAAEPQPGDEDEPVDHELVALRQRLIGSIVLSVPVILMAMIPALQFTYWQWLSLALASPVIVWAAWPFHRAAWMNLRHGAATMDTLVSVGTGSAFIWSLFALFFGTAGVPGMTHPFELSIAPSDGAANIYLEVAAGVTMFILAGRYFEKRSKRQAGAALRALLELGAKDVAVMRGGAEVRIPIDELAVGDEFVVRPGEKIATDGVIVSGMSAIDASMLTGESVPVEAGPGDAVTGATVNASGRLVIRATRVGSDTQLAQMAKLVEDAQSGKAEVQRLADRVSGIFVPVAIGIAVVALGAWLGAGFPVASAFTAAVAVLIIACPCALGLATPTALLVGTGRGAQMGILIKGPEVLESTRKVNTIVLDKTGTVTSGRMTLVDAVAAPGTDRGQLLRLAGAIEDASEHPIAQAIAKGATEELDLLLPPVEDFRSIEGKGVTGVVDGHAVLVGRQSLLDDWSVAVDDELQRRKAAAEEQGKTAVLVAWDGEIRGLLVVADTVKPTSAQAIRQFRELGLTPILLTGDNETVAKRIAAEVGIDEVIAEVLPSDKADVISRLQSEGKVVAMVGDGVNDAAALAQADLGLAMGTGTDAAIQASDITLVRGDLRSAADAIRLARRTLGTIKGNLFWAFAYNVAAIPLAAFGLLNPMLAGAAMAFSSVFVVGNSLRLRSFKSRAVDPQTSAAARA</sequence>
<dbReference type="InterPro" id="IPR023214">
    <property type="entry name" value="HAD_sf"/>
</dbReference>
<proteinExistence type="inferred from homology"/>
<dbReference type="PROSITE" id="PS01047">
    <property type="entry name" value="HMA_1"/>
    <property type="match status" value="1"/>
</dbReference>
<protein>
    <recommendedName>
        <fullName evidence="11">Cation-transporting P-type ATPase B</fullName>
    </recommendedName>
</protein>
<dbReference type="PROSITE" id="PS50846">
    <property type="entry name" value="HMA_2"/>
    <property type="match status" value="1"/>
</dbReference>
<feature type="transmembrane region" description="Helical" evidence="12">
    <location>
        <begin position="706"/>
        <end position="722"/>
    </location>
</feature>
<dbReference type="SUPFAM" id="SSF55008">
    <property type="entry name" value="HMA, heavy metal-associated domain"/>
    <property type="match status" value="1"/>
</dbReference>
<dbReference type="GO" id="GO:0005507">
    <property type="term" value="F:copper ion binding"/>
    <property type="evidence" value="ECO:0007669"/>
    <property type="project" value="TreeGrafter"/>
</dbReference>
<keyword evidence="8 12" id="KW-1133">Transmembrane helix</keyword>
<dbReference type="InterPro" id="IPR008250">
    <property type="entry name" value="ATPase_P-typ_transduc_dom_A_sf"/>
</dbReference>
<keyword evidence="6 12" id="KW-0067">ATP-binding</keyword>
<dbReference type="GO" id="GO:0005524">
    <property type="term" value="F:ATP binding"/>
    <property type="evidence" value="ECO:0007669"/>
    <property type="project" value="UniProtKB-UniRule"/>
</dbReference>
<feature type="transmembrane region" description="Helical" evidence="12">
    <location>
        <begin position="210"/>
        <end position="228"/>
    </location>
</feature>
<accession>A0A5M8QJB6</accession>
<comment type="similarity">
    <text evidence="2 12">Belongs to the cation transport ATPase (P-type) (TC 3.A.3) family. Type IB subfamily.</text>
</comment>
<dbReference type="FunFam" id="3.30.70.100:FF:000005">
    <property type="entry name" value="Copper-exporting P-type ATPase A"/>
    <property type="match status" value="1"/>
</dbReference>
<dbReference type="InterPro" id="IPR059000">
    <property type="entry name" value="ATPase_P-type_domA"/>
</dbReference>
<evidence type="ECO:0000313" key="14">
    <source>
        <dbReference type="EMBL" id="KAA6435241.1"/>
    </source>
</evidence>
<evidence type="ECO:0000313" key="15">
    <source>
        <dbReference type="Proteomes" id="UP000323221"/>
    </source>
</evidence>
<evidence type="ECO:0000256" key="2">
    <source>
        <dbReference type="ARBA" id="ARBA00006024"/>
    </source>
</evidence>
<dbReference type="PRINTS" id="PR00119">
    <property type="entry name" value="CATATPASE"/>
</dbReference>
<dbReference type="RefSeq" id="WP_128189035.1">
    <property type="nucleotide sequence ID" value="NZ_VOIR01000012.1"/>
</dbReference>
<dbReference type="InterPro" id="IPR006121">
    <property type="entry name" value="HMA_dom"/>
</dbReference>
<comment type="subcellular location">
    <subcellularLocation>
        <location evidence="1">Cell membrane</location>
        <topology evidence="1">Multi-pass membrane protein</topology>
    </subcellularLocation>
</comment>
<feature type="domain" description="HMA" evidence="13">
    <location>
        <begin position="13"/>
        <end position="77"/>
    </location>
</feature>
<evidence type="ECO:0000256" key="4">
    <source>
        <dbReference type="ARBA" id="ARBA00022723"/>
    </source>
</evidence>
<dbReference type="Pfam" id="PF00122">
    <property type="entry name" value="E1-E2_ATPase"/>
    <property type="match status" value="1"/>
</dbReference>
<dbReference type="GO" id="GO:0055070">
    <property type="term" value="P:copper ion homeostasis"/>
    <property type="evidence" value="ECO:0007669"/>
    <property type="project" value="TreeGrafter"/>
</dbReference>
<keyword evidence="12" id="KW-1003">Cell membrane</keyword>
<evidence type="ECO:0000256" key="6">
    <source>
        <dbReference type="ARBA" id="ARBA00022840"/>
    </source>
</evidence>
<dbReference type="NCBIfam" id="TIGR01511">
    <property type="entry name" value="ATPase-IB1_Cu"/>
    <property type="match status" value="1"/>
</dbReference>
<dbReference type="InterPro" id="IPR036163">
    <property type="entry name" value="HMA_dom_sf"/>
</dbReference>
<dbReference type="PROSITE" id="PS00154">
    <property type="entry name" value="ATPASE_E1_E2"/>
    <property type="match status" value="1"/>
</dbReference>
<dbReference type="SUPFAM" id="SSF81665">
    <property type="entry name" value="Calcium ATPase, transmembrane domain M"/>
    <property type="match status" value="1"/>
</dbReference>
<feature type="transmembrane region" description="Helical" evidence="12">
    <location>
        <begin position="106"/>
        <end position="123"/>
    </location>
</feature>
<dbReference type="Pfam" id="PF00403">
    <property type="entry name" value="HMA"/>
    <property type="match status" value="1"/>
</dbReference>
<dbReference type="Gene3D" id="2.70.150.10">
    <property type="entry name" value="Calcium-transporting ATPase, cytoplasmic transduction domain A"/>
    <property type="match status" value="1"/>
</dbReference>
<feature type="transmembrane region" description="Helical" evidence="12">
    <location>
        <begin position="388"/>
        <end position="417"/>
    </location>
</feature>
<dbReference type="GO" id="GO:0043682">
    <property type="term" value="F:P-type divalent copper transporter activity"/>
    <property type="evidence" value="ECO:0007669"/>
    <property type="project" value="TreeGrafter"/>
</dbReference>
<evidence type="ECO:0000256" key="11">
    <source>
        <dbReference type="ARBA" id="ARBA00074171"/>
    </source>
</evidence>
<dbReference type="SUPFAM" id="SSF81653">
    <property type="entry name" value="Calcium ATPase, transduction domain A"/>
    <property type="match status" value="1"/>
</dbReference>
<dbReference type="SFLD" id="SFLDF00027">
    <property type="entry name" value="p-type_atpase"/>
    <property type="match status" value="1"/>
</dbReference>
<dbReference type="FunFam" id="2.70.150.10:FF:000002">
    <property type="entry name" value="Copper-transporting ATPase 1, putative"/>
    <property type="match status" value="1"/>
</dbReference>
<dbReference type="PANTHER" id="PTHR43520:SF8">
    <property type="entry name" value="P-TYPE CU(+) TRANSPORTER"/>
    <property type="match status" value="1"/>
</dbReference>
<organism evidence="14 15">
    <name type="scientific">Agrococcus sediminis</name>
    <dbReference type="NCBI Taxonomy" id="2599924"/>
    <lineage>
        <taxon>Bacteria</taxon>
        <taxon>Bacillati</taxon>
        <taxon>Actinomycetota</taxon>
        <taxon>Actinomycetes</taxon>
        <taxon>Micrococcales</taxon>
        <taxon>Microbacteriaceae</taxon>
        <taxon>Agrococcus</taxon>
    </lineage>
</organism>
<dbReference type="GO" id="GO:0005886">
    <property type="term" value="C:plasma membrane"/>
    <property type="evidence" value="ECO:0007669"/>
    <property type="project" value="UniProtKB-SubCell"/>
</dbReference>
<keyword evidence="15" id="KW-1185">Reference proteome</keyword>
<dbReference type="CDD" id="cd02094">
    <property type="entry name" value="P-type_ATPase_Cu-like"/>
    <property type="match status" value="1"/>
</dbReference>
<feature type="transmembrane region" description="Helical" evidence="12">
    <location>
        <begin position="728"/>
        <end position="746"/>
    </location>
</feature>
<evidence type="ECO:0000256" key="1">
    <source>
        <dbReference type="ARBA" id="ARBA00004651"/>
    </source>
</evidence>
<dbReference type="PRINTS" id="PR00943">
    <property type="entry name" value="CUATPASE"/>
</dbReference>
<dbReference type="AlphaFoldDB" id="A0A5M8QJB6"/>
<name>A0A5M8QJB6_9MICO</name>
<dbReference type="InterPro" id="IPR036412">
    <property type="entry name" value="HAD-like_sf"/>
</dbReference>
<dbReference type="InterPro" id="IPR001757">
    <property type="entry name" value="P_typ_ATPase"/>
</dbReference>
<dbReference type="Gene3D" id="3.40.1110.10">
    <property type="entry name" value="Calcium-transporting ATPase, cytoplasmic domain N"/>
    <property type="match status" value="1"/>
</dbReference>
<evidence type="ECO:0000256" key="7">
    <source>
        <dbReference type="ARBA" id="ARBA00022967"/>
    </source>
</evidence>
<dbReference type="Pfam" id="PF00702">
    <property type="entry name" value="Hydrolase"/>
    <property type="match status" value="1"/>
</dbReference>
<dbReference type="InterPro" id="IPR017969">
    <property type="entry name" value="Heavy-metal-associated_CS"/>
</dbReference>
<evidence type="ECO:0000256" key="12">
    <source>
        <dbReference type="RuleBase" id="RU362081"/>
    </source>
</evidence>
<dbReference type="InterPro" id="IPR023298">
    <property type="entry name" value="ATPase_P-typ_TM_dom_sf"/>
</dbReference>
<comment type="catalytic activity">
    <reaction evidence="10">
        <text>ATP + H2O = ADP + phosphate + H(+)</text>
        <dbReference type="Rhea" id="RHEA:13065"/>
        <dbReference type="ChEBI" id="CHEBI:15377"/>
        <dbReference type="ChEBI" id="CHEBI:15378"/>
        <dbReference type="ChEBI" id="CHEBI:30616"/>
        <dbReference type="ChEBI" id="CHEBI:43474"/>
        <dbReference type="ChEBI" id="CHEBI:456216"/>
    </reaction>
</comment>
<reference evidence="14 15" key="1">
    <citation type="submission" date="2019-08" db="EMBL/GenBank/DDBJ databases">
        <title>Agrococcus lahaulensis sp. nov., isolated from a cold desert of the Indian Himalayas.</title>
        <authorList>
            <person name="Qu J.H."/>
        </authorList>
    </citation>
    <scope>NUCLEOTIDE SEQUENCE [LARGE SCALE GENOMIC DNA]</scope>
    <source>
        <strain evidence="14 15">NS18</strain>
    </source>
</reference>
<dbReference type="Proteomes" id="UP000323221">
    <property type="component" value="Unassembled WGS sequence"/>
</dbReference>
<dbReference type="SFLD" id="SFLDG00002">
    <property type="entry name" value="C1.7:_P-type_atpase_like"/>
    <property type="match status" value="1"/>
</dbReference>
<evidence type="ECO:0000256" key="8">
    <source>
        <dbReference type="ARBA" id="ARBA00022989"/>
    </source>
</evidence>
<dbReference type="Gene3D" id="3.30.70.100">
    <property type="match status" value="1"/>
</dbReference>
<keyword evidence="9 12" id="KW-0472">Membrane</keyword>
<evidence type="ECO:0000256" key="10">
    <source>
        <dbReference type="ARBA" id="ARBA00049360"/>
    </source>
</evidence>
<feature type="transmembrane region" description="Helical" evidence="12">
    <location>
        <begin position="362"/>
        <end position="382"/>
    </location>
</feature>
<dbReference type="NCBIfam" id="TIGR01494">
    <property type="entry name" value="ATPase_P-type"/>
    <property type="match status" value="1"/>
</dbReference>
<dbReference type="EMBL" id="VOIR01000012">
    <property type="protein sequence ID" value="KAA6435241.1"/>
    <property type="molecule type" value="Genomic_DNA"/>
</dbReference>
<dbReference type="InterPro" id="IPR044492">
    <property type="entry name" value="P_typ_ATPase_HD_dom"/>
</dbReference>
<evidence type="ECO:0000259" key="13">
    <source>
        <dbReference type="PROSITE" id="PS50846"/>
    </source>
</evidence>
<dbReference type="OrthoDB" id="7059309at2"/>
<keyword evidence="3 12" id="KW-0812">Transmembrane</keyword>
<evidence type="ECO:0000256" key="9">
    <source>
        <dbReference type="ARBA" id="ARBA00023136"/>
    </source>
</evidence>
<dbReference type="NCBIfam" id="TIGR01525">
    <property type="entry name" value="ATPase-IB_hvy"/>
    <property type="match status" value="1"/>
</dbReference>
<evidence type="ECO:0000256" key="5">
    <source>
        <dbReference type="ARBA" id="ARBA00022741"/>
    </source>
</evidence>
<feature type="transmembrane region" description="Helical" evidence="12">
    <location>
        <begin position="129"/>
        <end position="147"/>
    </location>
</feature>
<keyword evidence="5 12" id="KW-0547">Nucleotide-binding</keyword>
<keyword evidence="4 12" id="KW-0479">Metal-binding</keyword>
<gene>
    <name evidence="14" type="ORF">FQ330_05695</name>
</gene>
<dbReference type="GO" id="GO:0016887">
    <property type="term" value="F:ATP hydrolysis activity"/>
    <property type="evidence" value="ECO:0007669"/>
    <property type="project" value="InterPro"/>
</dbReference>
<dbReference type="SUPFAM" id="SSF56784">
    <property type="entry name" value="HAD-like"/>
    <property type="match status" value="1"/>
</dbReference>
<dbReference type="InterPro" id="IPR023299">
    <property type="entry name" value="ATPase_P-typ_cyto_dom_N"/>
</dbReference>
<dbReference type="CDD" id="cd00371">
    <property type="entry name" value="HMA"/>
    <property type="match status" value="1"/>
</dbReference>
<dbReference type="PANTHER" id="PTHR43520">
    <property type="entry name" value="ATP7, ISOFORM B"/>
    <property type="match status" value="1"/>
</dbReference>
<dbReference type="SFLD" id="SFLDS00003">
    <property type="entry name" value="Haloacid_Dehalogenase"/>
    <property type="match status" value="1"/>
</dbReference>
<dbReference type="InterPro" id="IPR027256">
    <property type="entry name" value="P-typ_ATPase_IB"/>
</dbReference>
<dbReference type="Gene3D" id="3.40.50.1000">
    <property type="entry name" value="HAD superfamily/HAD-like"/>
    <property type="match status" value="1"/>
</dbReference>
<keyword evidence="7" id="KW-1278">Translocase</keyword>
<comment type="caution">
    <text evidence="14">The sequence shown here is derived from an EMBL/GenBank/DDBJ whole genome shotgun (WGS) entry which is preliminary data.</text>
</comment>